<proteinExistence type="predicted"/>
<dbReference type="AlphaFoldDB" id="A0A7W9FP11"/>
<gene>
    <name evidence="1" type="ORF">GGQ63_003253</name>
</gene>
<dbReference type="InterPro" id="IPR036388">
    <property type="entry name" value="WH-like_DNA-bd_sf"/>
</dbReference>
<evidence type="ECO:0000313" key="1">
    <source>
        <dbReference type="EMBL" id="MBB5754172.1"/>
    </source>
</evidence>
<keyword evidence="2" id="KW-1185">Reference proteome</keyword>
<sequence>MTARPAEADIRETMLRLVAEAGPEGTASPEAVARALAGSDPKAWSKLMPAVRRAAVSLALAGALSIRRKGRPVDPKEFKGVYRLGPPAA</sequence>
<dbReference type="SUPFAM" id="SSF46785">
    <property type="entry name" value="Winged helix' DNA-binding domain"/>
    <property type="match status" value="1"/>
</dbReference>
<dbReference type="Pfam" id="PF11625">
    <property type="entry name" value="DUF3253"/>
    <property type="match status" value="1"/>
</dbReference>
<organism evidence="1 2">
    <name type="scientific">Prosthecomicrobium pneumaticum</name>
    <dbReference type="NCBI Taxonomy" id="81895"/>
    <lineage>
        <taxon>Bacteria</taxon>
        <taxon>Pseudomonadati</taxon>
        <taxon>Pseudomonadota</taxon>
        <taxon>Alphaproteobacteria</taxon>
        <taxon>Hyphomicrobiales</taxon>
        <taxon>Kaistiaceae</taxon>
        <taxon>Prosthecomicrobium</taxon>
    </lineage>
</organism>
<dbReference type="Proteomes" id="UP000523821">
    <property type="component" value="Unassembled WGS sequence"/>
</dbReference>
<dbReference type="InterPro" id="IPR036390">
    <property type="entry name" value="WH_DNA-bd_sf"/>
</dbReference>
<dbReference type="Gene3D" id="1.10.10.10">
    <property type="entry name" value="Winged helix-like DNA-binding domain superfamily/Winged helix DNA-binding domain"/>
    <property type="match status" value="1"/>
</dbReference>
<evidence type="ECO:0000313" key="2">
    <source>
        <dbReference type="Proteomes" id="UP000523821"/>
    </source>
</evidence>
<reference evidence="1 2" key="1">
    <citation type="submission" date="2020-08" db="EMBL/GenBank/DDBJ databases">
        <title>Genomic Encyclopedia of Type Strains, Phase IV (KMG-IV): sequencing the most valuable type-strain genomes for metagenomic binning, comparative biology and taxonomic classification.</title>
        <authorList>
            <person name="Goeker M."/>
        </authorList>
    </citation>
    <scope>NUCLEOTIDE SEQUENCE [LARGE SCALE GENOMIC DNA]</scope>
    <source>
        <strain evidence="1 2">DSM 16268</strain>
    </source>
</reference>
<evidence type="ECO:0008006" key="3">
    <source>
        <dbReference type="Google" id="ProtNLM"/>
    </source>
</evidence>
<accession>A0A7W9FP11</accession>
<dbReference type="EMBL" id="JACHOO010000007">
    <property type="protein sequence ID" value="MBB5754172.1"/>
    <property type="molecule type" value="Genomic_DNA"/>
</dbReference>
<dbReference type="RefSeq" id="WP_183857633.1">
    <property type="nucleotide sequence ID" value="NZ_JACHOO010000007.1"/>
</dbReference>
<comment type="caution">
    <text evidence="1">The sequence shown here is derived from an EMBL/GenBank/DDBJ whole genome shotgun (WGS) entry which is preliminary data.</text>
</comment>
<dbReference type="InterPro" id="IPR021660">
    <property type="entry name" value="DUF3253"/>
</dbReference>
<protein>
    <recommendedName>
        <fullName evidence="3">DUF3253 domain-containing protein</fullName>
    </recommendedName>
</protein>
<name>A0A7W9FP11_9HYPH</name>